<feature type="transmembrane region" description="Helical" evidence="11">
    <location>
        <begin position="137"/>
        <end position="156"/>
    </location>
</feature>
<dbReference type="AlphaFoldDB" id="A0A507CDB3"/>
<dbReference type="GO" id="GO:0006031">
    <property type="term" value="P:chitin biosynthetic process"/>
    <property type="evidence" value="ECO:0007669"/>
    <property type="project" value="TreeGrafter"/>
</dbReference>
<feature type="compositionally biased region" description="Basic residues" evidence="10">
    <location>
        <begin position="15"/>
        <end position="24"/>
    </location>
</feature>
<evidence type="ECO:0000256" key="6">
    <source>
        <dbReference type="ARBA" id="ARBA00022692"/>
    </source>
</evidence>
<keyword evidence="7 11" id="KW-1133">Transmembrane helix</keyword>
<gene>
    <name evidence="13" type="ORF">SmJEL517_g01713</name>
</gene>
<dbReference type="CDD" id="cd04190">
    <property type="entry name" value="Chitin_synth_C"/>
    <property type="match status" value="1"/>
</dbReference>
<dbReference type="EC" id="2.4.1.16" evidence="2"/>
<dbReference type="GO" id="GO:0005886">
    <property type="term" value="C:plasma membrane"/>
    <property type="evidence" value="ECO:0007669"/>
    <property type="project" value="UniProtKB-SubCell"/>
</dbReference>
<evidence type="ECO:0000259" key="12">
    <source>
        <dbReference type="Pfam" id="PF22997"/>
    </source>
</evidence>
<sequence>MAKAPKVPEVAAKPTKTRANKKNKATTNGIESLPPTYLAPALQDLEYGTSLRSRSTVNKLDRSASRKRVKPLMRRASAAPPLARAGMFCVFVLNLRATSTRHEGWEADGSGTLHRTHKTLKQQAVSKKSRRRPYNCWAAFAMMLTCCFPPYLLAACGKRNASVRQAWREKIALCLIILFMCLMVGFITYFLRSLLCPTGGYDDVMPVFNQSYKWPRPMPSFGGDMIINGFLYDFDNISATLGAYYGFTDEWRGADITKLFPPKPDHCQQFLGYTSYDCTMLGPHGGPALPANGQDCPNMAYLRGVPQMYRLWFSWDDIRQSTTYPHLLTVFDGKVLNLTGYFYGANGLQGRFLDTLGYRIASIKVNETIGKDGTKSFFSNSESYEAGMCFSQRYLVGYVDNTTAGCFFSQVIMILIIAVVGTLMLIRVTMAFMFYWVMSRGLTKSRDPKEKWSATDAVNLRLNNKRGPPDDLRTVLLMTCYSEGREAISRSIGALVNSTYDDKKKLLFVVCDGVITGSGNKQSTPELVLSLMEQDEELGKVEHKAYIAIGDGSKQFNMAKVFGGWCRTKKGGKVATIVVVKTGAPAERSEKKAGNRGKRDSQLIVMNFLSRAVLDDRMTPLDYDMFWKIEKLTNYTADKFESILMVDADTEVKPDALQYLTNALKNDLSIMGLCGETRIANKGQSWVTLIQVFEYYISHHLGKGFESVFGGVSCLPGCFCMYRIKVPKGPQGYFVPLLVNPDIVEEYSENVVDTLHKKNLLLLGEDRFLTTLMLRNFPKRKTVFVPQAVCHTTVPDKFRVLLSQRRRWINSTIHNLLELILVKDLCGIFCFSMQFVVFLELVSTAVLPAAVVFTVLLIVNNIISGKPDWFTVAMIAGTMLLPAILILITTRKVRYLGYMVFYILAIPIWNFILPAYAWWHFDDFSWGSTRVVEGDAKGAHDESKGVFNPRKIQLKTWDEWEKDRLKAMRGDVDETVGQAYDPYGWTTFADPYYGWHYYGGGADVYSNTYYAVPPPVPFGGSEWEVKNQYDPVLGGGDPQYGQNMYSQNPPYSPPQSFIQDRQYELYSQPQPFIQDPYSQTQPFIQNPYAQDYIGQGQMYGNQAAAYTNTYPGAGIYDAYASYPSHGRDKMSTGSRHGNNTRGRSLPRADGNSSGSQPRGRSRSKESKVPTGERGRSASKSSPKDRKGGA</sequence>
<evidence type="ECO:0000256" key="7">
    <source>
        <dbReference type="ARBA" id="ARBA00022989"/>
    </source>
</evidence>
<feature type="transmembrane region" description="Helical" evidence="11">
    <location>
        <begin position="841"/>
        <end position="863"/>
    </location>
</feature>
<comment type="subcellular location">
    <subcellularLocation>
        <location evidence="1">Cell membrane</location>
        <topology evidence="1">Multi-pass membrane protein</topology>
    </subcellularLocation>
</comment>
<dbReference type="PANTHER" id="PTHR22914">
    <property type="entry name" value="CHITIN SYNTHASE"/>
    <property type="match status" value="1"/>
</dbReference>
<dbReference type="PANTHER" id="PTHR22914:SF16">
    <property type="entry name" value="CHITIN SYNTHASE 3"/>
    <property type="match status" value="1"/>
</dbReference>
<feature type="transmembrane region" description="Helical" evidence="11">
    <location>
        <begin position="411"/>
        <end position="437"/>
    </location>
</feature>
<dbReference type="Pfam" id="PF22997">
    <property type="entry name" value="CHS4"/>
    <property type="match status" value="1"/>
</dbReference>
<keyword evidence="5" id="KW-0808">Transferase</keyword>
<keyword evidence="4" id="KW-0328">Glycosyltransferase</keyword>
<feature type="compositionally biased region" description="Low complexity" evidence="10">
    <location>
        <begin position="1"/>
        <end position="14"/>
    </location>
</feature>
<dbReference type="InterPro" id="IPR004835">
    <property type="entry name" value="Chitin_synth"/>
</dbReference>
<organism evidence="13 14">
    <name type="scientific">Synchytrium microbalum</name>
    <dbReference type="NCBI Taxonomy" id="1806994"/>
    <lineage>
        <taxon>Eukaryota</taxon>
        <taxon>Fungi</taxon>
        <taxon>Fungi incertae sedis</taxon>
        <taxon>Chytridiomycota</taxon>
        <taxon>Chytridiomycota incertae sedis</taxon>
        <taxon>Chytridiomycetes</taxon>
        <taxon>Synchytriales</taxon>
        <taxon>Synchytriaceae</taxon>
        <taxon>Synchytrium</taxon>
    </lineage>
</organism>
<dbReference type="Pfam" id="PF03142">
    <property type="entry name" value="Chitin_synth_2"/>
    <property type="match status" value="1"/>
</dbReference>
<dbReference type="GO" id="GO:0004100">
    <property type="term" value="F:chitin synthase activity"/>
    <property type="evidence" value="ECO:0007669"/>
    <property type="project" value="UniProtKB-EC"/>
</dbReference>
<comment type="caution">
    <text evidence="13">The sequence shown here is derived from an EMBL/GenBank/DDBJ whole genome shotgun (WGS) entry which is preliminary data.</text>
</comment>
<evidence type="ECO:0000313" key="14">
    <source>
        <dbReference type="Proteomes" id="UP000319731"/>
    </source>
</evidence>
<evidence type="ECO:0000256" key="3">
    <source>
        <dbReference type="ARBA" id="ARBA00022475"/>
    </source>
</evidence>
<keyword evidence="3" id="KW-1003">Cell membrane</keyword>
<dbReference type="RefSeq" id="XP_031026421.1">
    <property type="nucleotide sequence ID" value="XM_031167641.1"/>
</dbReference>
<dbReference type="GO" id="GO:0030428">
    <property type="term" value="C:cell septum"/>
    <property type="evidence" value="ECO:0007669"/>
    <property type="project" value="TreeGrafter"/>
</dbReference>
<proteinExistence type="predicted"/>
<evidence type="ECO:0000256" key="8">
    <source>
        <dbReference type="ARBA" id="ARBA00023136"/>
    </source>
</evidence>
<evidence type="ECO:0000256" key="9">
    <source>
        <dbReference type="ARBA" id="ARBA00023180"/>
    </source>
</evidence>
<protein>
    <recommendedName>
        <fullName evidence="2">chitin synthase</fullName>
        <ecNumber evidence="2">2.4.1.16</ecNumber>
    </recommendedName>
</protein>
<accession>A0A507CDB3</accession>
<keyword evidence="9" id="KW-0325">Glycoprotein</keyword>
<keyword evidence="6 11" id="KW-0812">Transmembrane</keyword>
<reference evidence="13 14" key="1">
    <citation type="journal article" date="2019" name="Sci. Rep.">
        <title>Comparative genomics of chytrid fungi reveal insights into the obligate biotrophic and pathogenic lifestyle of Synchytrium endobioticum.</title>
        <authorList>
            <person name="van de Vossenberg B.T.L.H."/>
            <person name="Warris S."/>
            <person name="Nguyen H.D.T."/>
            <person name="van Gent-Pelzer M.P.E."/>
            <person name="Joly D.L."/>
            <person name="van de Geest H.C."/>
            <person name="Bonants P.J.M."/>
            <person name="Smith D.S."/>
            <person name="Levesque C.A."/>
            <person name="van der Lee T.A.J."/>
        </authorList>
    </citation>
    <scope>NUCLEOTIDE SEQUENCE [LARGE SCALE GENOMIC DNA]</scope>
    <source>
        <strain evidence="13 14">JEL517</strain>
    </source>
</reference>
<feature type="transmembrane region" description="Helical" evidence="11">
    <location>
        <begin position="171"/>
        <end position="191"/>
    </location>
</feature>
<dbReference type="InterPro" id="IPR029044">
    <property type="entry name" value="Nucleotide-diphossugar_trans"/>
</dbReference>
<dbReference type="EMBL" id="QEAO01000006">
    <property type="protein sequence ID" value="TPX36036.1"/>
    <property type="molecule type" value="Genomic_DNA"/>
</dbReference>
<feature type="compositionally biased region" description="Polar residues" evidence="10">
    <location>
        <begin position="1131"/>
        <end position="1142"/>
    </location>
</feature>
<feature type="domain" description="Chitin synthase 4-like" evidence="12">
    <location>
        <begin position="312"/>
        <end position="398"/>
    </location>
</feature>
<evidence type="ECO:0000256" key="4">
    <source>
        <dbReference type="ARBA" id="ARBA00022676"/>
    </source>
</evidence>
<evidence type="ECO:0000256" key="11">
    <source>
        <dbReference type="SAM" id="Phobius"/>
    </source>
</evidence>
<feature type="region of interest" description="Disordered" evidence="10">
    <location>
        <begin position="1"/>
        <end position="32"/>
    </location>
</feature>
<dbReference type="GeneID" id="42002938"/>
<feature type="region of interest" description="Disordered" evidence="10">
    <location>
        <begin position="1126"/>
        <end position="1189"/>
    </location>
</feature>
<dbReference type="OrthoDB" id="370884at2759"/>
<keyword evidence="8 11" id="KW-0472">Membrane</keyword>
<evidence type="ECO:0000256" key="2">
    <source>
        <dbReference type="ARBA" id="ARBA00012543"/>
    </source>
</evidence>
<evidence type="ECO:0000256" key="10">
    <source>
        <dbReference type="SAM" id="MobiDB-lite"/>
    </source>
</evidence>
<dbReference type="SUPFAM" id="SSF53448">
    <property type="entry name" value="Nucleotide-diphospho-sugar transferases"/>
    <property type="match status" value="1"/>
</dbReference>
<feature type="transmembrane region" description="Helical" evidence="11">
    <location>
        <begin position="895"/>
        <end position="919"/>
    </location>
</feature>
<evidence type="ECO:0000313" key="13">
    <source>
        <dbReference type="EMBL" id="TPX36036.1"/>
    </source>
</evidence>
<dbReference type="STRING" id="1806994.A0A507CDB3"/>
<feature type="transmembrane region" description="Helical" evidence="11">
    <location>
        <begin position="869"/>
        <end position="888"/>
    </location>
</feature>
<evidence type="ECO:0000256" key="1">
    <source>
        <dbReference type="ARBA" id="ARBA00004651"/>
    </source>
</evidence>
<feature type="compositionally biased region" description="Basic and acidic residues" evidence="10">
    <location>
        <begin position="1162"/>
        <end position="1189"/>
    </location>
</feature>
<keyword evidence="14" id="KW-1185">Reference proteome</keyword>
<dbReference type="Proteomes" id="UP000319731">
    <property type="component" value="Unassembled WGS sequence"/>
</dbReference>
<evidence type="ECO:0000256" key="5">
    <source>
        <dbReference type="ARBA" id="ARBA00022679"/>
    </source>
</evidence>
<dbReference type="InterPro" id="IPR054295">
    <property type="entry name" value="CHS4-like_dom"/>
</dbReference>
<name>A0A507CDB3_9FUNG</name>